<reference evidence="7" key="1">
    <citation type="journal article" date="2019" name="Int. J. Syst. Evol. Microbiol.">
        <title>The Global Catalogue of Microorganisms (GCM) 10K type strain sequencing project: providing services to taxonomists for standard genome sequencing and annotation.</title>
        <authorList>
            <consortium name="The Broad Institute Genomics Platform"/>
            <consortium name="The Broad Institute Genome Sequencing Center for Infectious Disease"/>
            <person name="Wu L."/>
            <person name="Ma J."/>
        </authorList>
    </citation>
    <scope>NUCLEOTIDE SEQUENCE [LARGE SCALE GENOMIC DNA]</scope>
    <source>
        <strain evidence="7">JCM 17906</strain>
    </source>
</reference>
<dbReference type="PANTHER" id="PTHR30055">
    <property type="entry name" value="HTH-TYPE TRANSCRIPTIONAL REGULATOR RUTR"/>
    <property type="match status" value="1"/>
</dbReference>
<accession>A0ABP8RV16</accession>
<gene>
    <name evidence="6" type="ORF">GCM10023175_34830</name>
</gene>
<feature type="domain" description="HTH tetR-type" evidence="5">
    <location>
        <begin position="8"/>
        <end position="68"/>
    </location>
</feature>
<evidence type="ECO:0000256" key="3">
    <source>
        <dbReference type="ARBA" id="ARBA00023163"/>
    </source>
</evidence>
<dbReference type="Pfam" id="PF00440">
    <property type="entry name" value="TetR_N"/>
    <property type="match status" value="1"/>
</dbReference>
<dbReference type="PRINTS" id="PR00455">
    <property type="entry name" value="HTHTETR"/>
</dbReference>
<dbReference type="PROSITE" id="PS50977">
    <property type="entry name" value="HTH_TETR_2"/>
    <property type="match status" value="1"/>
</dbReference>
<dbReference type="SUPFAM" id="SSF46689">
    <property type="entry name" value="Homeodomain-like"/>
    <property type="match status" value="1"/>
</dbReference>
<dbReference type="InterPro" id="IPR009057">
    <property type="entry name" value="Homeodomain-like_sf"/>
</dbReference>
<dbReference type="Proteomes" id="UP001501598">
    <property type="component" value="Unassembled WGS sequence"/>
</dbReference>
<evidence type="ECO:0000256" key="2">
    <source>
        <dbReference type="ARBA" id="ARBA00023125"/>
    </source>
</evidence>
<keyword evidence="3" id="KW-0804">Transcription</keyword>
<organism evidence="6 7">
    <name type="scientific">Pseudonocardia xishanensis</name>
    <dbReference type="NCBI Taxonomy" id="630995"/>
    <lineage>
        <taxon>Bacteria</taxon>
        <taxon>Bacillati</taxon>
        <taxon>Actinomycetota</taxon>
        <taxon>Actinomycetes</taxon>
        <taxon>Pseudonocardiales</taxon>
        <taxon>Pseudonocardiaceae</taxon>
        <taxon>Pseudonocardia</taxon>
    </lineage>
</organism>
<evidence type="ECO:0000256" key="1">
    <source>
        <dbReference type="ARBA" id="ARBA00023015"/>
    </source>
</evidence>
<evidence type="ECO:0000259" key="5">
    <source>
        <dbReference type="PROSITE" id="PS50977"/>
    </source>
</evidence>
<dbReference type="InterPro" id="IPR050109">
    <property type="entry name" value="HTH-type_TetR-like_transc_reg"/>
</dbReference>
<dbReference type="EMBL" id="BAABGT010000040">
    <property type="protein sequence ID" value="GAA4548471.1"/>
    <property type="molecule type" value="Genomic_DNA"/>
</dbReference>
<comment type="caution">
    <text evidence="6">The sequence shown here is derived from an EMBL/GenBank/DDBJ whole genome shotgun (WGS) entry which is preliminary data.</text>
</comment>
<evidence type="ECO:0000313" key="7">
    <source>
        <dbReference type="Proteomes" id="UP001501598"/>
    </source>
</evidence>
<keyword evidence="7" id="KW-1185">Reference proteome</keyword>
<dbReference type="InterPro" id="IPR001387">
    <property type="entry name" value="Cro/C1-type_HTH"/>
</dbReference>
<proteinExistence type="predicted"/>
<sequence length="219" mass="24921">MARRSGGGDLRNEILEVATTLLQRLPLHKLTMEDVARQTGIARQTIYKHFSGRDELLIALYIRQIDQNHRPVLERHFADTEPSTRALLDLIMTEIKIASEFALFDEVLDPNIAPRMAELVFGSVGMAEAREDYWLPILRRYEESGVLRPGLDHRAMSRWITYQQFWLLTHPTALTKEEDELTAYVRDFMVAAVVTAPLPPGEIIPTPREKATGDSIGNL</sequence>
<protein>
    <recommendedName>
        <fullName evidence="5">HTH tetR-type domain-containing protein</fullName>
    </recommendedName>
</protein>
<evidence type="ECO:0000313" key="6">
    <source>
        <dbReference type="EMBL" id="GAA4548471.1"/>
    </source>
</evidence>
<dbReference type="Gene3D" id="1.10.357.10">
    <property type="entry name" value="Tetracycline Repressor, domain 2"/>
    <property type="match status" value="1"/>
</dbReference>
<feature type="DNA-binding region" description="H-T-H motif" evidence="4">
    <location>
        <begin position="31"/>
        <end position="50"/>
    </location>
</feature>
<keyword evidence="2 4" id="KW-0238">DNA-binding</keyword>
<keyword evidence="1" id="KW-0805">Transcription regulation</keyword>
<evidence type="ECO:0000256" key="4">
    <source>
        <dbReference type="PROSITE-ProRule" id="PRU00335"/>
    </source>
</evidence>
<dbReference type="CDD" id="cd00093">
    <property type="entry name" value="HTH_XRE"/>
    <property type="match status" value="1"/>
</dbReference>
<dbReference type="PANTHER" id="PTHR30055:SF234">
    <property type="entry name" value="HTH-TYPE TRANSCRIPTIONAL REGULATOR BETI"/>
    <property type="match status" value="1"/>
</dbReference>
<dbReference type="RefSeq" id="WP_345419147.1">
    <property type="nucleotide sequence ID" value="NZ_BAABGT010000040.1"/>
</dbReference>
<dbReference type="InterPro" id="IPR001647">
    <property type="entry name" value="HTH_TetR"/>
</dbReference>
<name>A0ABP8RV16_9PSEU</name>